<keyword evidence="1" id="KW-0472">Membrane</keyword>
<accession>A0A506V7W5</accession>
<evidence type="ECO:0000256" key="1">
    <source>
        <dbReference type="SAM" id="Phobius"/>
    </source>
</evidence>
<dbReference type="AlphaFoldDB" id="A0A506V7W5"/>
<evidence type="ECO:0000313" key="3">
    <source>
        <dbReference type="Proteomes" id="UP000319523"/>
    </source>
</evidence>
<feature type="transmembrane region" description="Helical" evidence="1">
    <location>
        <begin position="6"/>
        <end position="28"/>
    </location>
</feature>
<proteinExistence type="predicted"/>
<sequence length="142" mass="15340">MPASAVFKVLHALVTVALLVVVIGFVWLTGGDAKADDVYQGSHQVSPDLWLYTTKNSSGNATVPIVYRYYLSQQLSGSPDQITKVLHDQMPFLTGTGSISAITRDGDRVAVAYSGRVYSLDPTATYENAGKPVTVQLTYNIQ</sequence>
<keyword evidence="1" id="KW-0812">Transmembrane</keyword>
<reference evidence="2 3" key="1">
    <citation type="submission" date="2019-06" db="EMBL/GenBank/DDBJ databases">
        <authorList>
            <person name="Yang Y."/>
        </authorList>
    </citation>
    <scope>NUCLEOTIDE SEQUENCE [LARGE SCALE GENOMIC DNA]</scope>
    <source>
        <strain evidence="2 3">BIT-26</strain>
    </source>
</reference>
<keyword evidence="3" id="KW-1185">Reference proteome</keyword>
<dbReference type="EMBL" id="VHQI01000007">
    <property type="protein sequence ID" value="TPW41757.1"/>
    <property type="molecule type" value="Genomic_DNA"/>
</dbReference>
<evidence type="ECO:0000313" key="2">
    <source>
        <dbReference type="EMBL" id="TPW41757.1"/>
    </source>
</evidence>
<dbReference type="Proteomes" id="UP000319523">
    <property type="component" value="Unassembled WGS sequence"/>
</dbReference>
<gene>
    <name evidence="2" type="ORF">FKM52_13475</name>
</gene>
<dbReference type="RefSeq" id="WP_141176694.1">
    <property type="nucleotide sequence ID" value="NZ_JBHUFX010000022.1"/>
</dbReference>
<dbReference type="OrthoDB" id="6434310at2"/>
<organism evidence="2 3">
    <name type="scientific">Mixta tenebrionis</name>
    <dbReference type="NCBI Taxonomy" id="2562439"/>
    <lineage>
        <taxon>Bacteria</taxon>
        <taxon>Pseudomonadati</taxon>
        <taxon>Pseudomonadota</taxon>
        <taxon>Gammaproteobacteria</taxon>
        <taxon>Enterobacterales</taxon>
        <taxon>Erwiniaceae</taxon>
        <taxon>Mixta</taxon>
    </lineage>
</organism>
<keyword evidence="1" id="KW-1133">Transmembrane helix</keyword>
<protein>
    <submittedName>
        <fullName evidence="2">Uncharacterized protein</fullName>
    </submittedName>
</protein>
<name>A0A506V7W5_9GAMM</name>
<comment type="caution">
    <text evidence="2">The sequence shown here is derived from an EMBL/GenBank/DDBJ whole genome shotgun (WGS) entry which is preliminary data.</text>
</comment>